<name>A0ABV8PLI7_9FLAO</name>
<feature type="domain" description="Cyclic nucleotide-binding" evidence="1">
    <location>
        <begin position="13"/>
        <end position="90"/>
    </location>
</feature>
<dbReference type="Gene3D" id="2.60.120.10">
    <property type="entry name" value="Jelly Rolls"/>
    <property type="match status" value="1"/>
</dbReference>
<evidence type="ECO:0000259" key="1">
    <source>
        <dbReference type="PROSITE" id="PS50042"/>
    </source>
</evidence>
<dbReference type="PROSITE" id="PS50042">
    <property type="entry name" value="CNMP_BINDING_3"/>
    <property type="match status" value="1"/>
</dbReference>
<comment type="caution">
    <text evidence="2">The sequence shown here is derived from an EMBL/GenBank/DDBJ whole genome shotgun (WGS) entry which is preliminary data.</text>
</comment>
<evidence type="ECO:0000313" key="3">
    <source>
        <dbReference type="Proteomes" id="UP001595841"/>
    </source>
</evidence>
<organism evidence="2 3">
    <name type="scientific">Flagellimonas marina</name>
    <dbReference type="NCBI Taxonomy" id="1775168"/>
    <lineage>
        <taxon>Bacteria</taxon>
        <taxon>Pseudomonadati</taxon>
        <taxon>Bacteroidota</taxon>
        <taxon>Flavobacteriia</taxon>
        <taxon>Flavobacteriales</taxon>
        <taxon>Flavobacteriaceae</taxon>
        <taxon>Flagellimonas</taxon>
    </lineage>
</organism>
<reference evidence="3" key="1">
    <citation type="journal article" date="2019" name="Int. J. Syst. Evol. Microbiol.">
        <title>The Global Catalogue of Microorganisms (GCM) 10K type strain sequencing project: providing services to taxonomists for standard genome sequencing and annotation.</title>
        <authorList>
            <consortium name="The Broad Institute Genomics Platform"/>
            <consortium name="The Broad Institute Genome Sequencing Center for Infectious Disease"/>
            <person name="Wu L."/>
            <person name="Ma J."/>
        </authorList>
    </citation>
    <scope>NUCLEOTIDE SEQUENCE [LARGE SCALE GENOMIC DNA]</scope>
    <source>
        <strain evidence="3">CGMCC 1.15774</strain>
    </source>
</reference>
<dbReference type="InterPro" id="IPR014710">
    <property type="entry name" value="RmlC-like_jellyroll"/>
</dbReference>
<dbReference type="InterPro" id="IPR000595">
    <property type="entry name" value="cNMP-bd_dom"/>
</dbReference>
<proteinExistence type="predicted"/>
<dbReference type="CDD" id="cd00038">
    <property type="entry name" value="CAP_ED"/>
    <property type="match status" value="1"/>
</dbReference>
<sequence>MGTDNLLVDYFSQYISLSEEEIQLIKEENIIRDYAKGDILLKEGQLAKECFLVLKGCVKRYYLEDGEEKIMEFYTENDPIAPVSYATKKPSKYYLSCVEPSIISTGTEERTERFLRDFPHFIPAFLKIGDTLSAKKQIIADSFKNLSPEKRYLKLLEDRPDLANRVPQYMLASYLGIKPESLSRIRKRLYSRKLIAPQNP</sequence>
<dbReference type="SUPFAM" id="SSF51206">
    <property type="entry name" value="cAMP-binding domain-like"/>
    <property type="match status" value="1"/>
</dbReference>
<evidence type="ECO:0000313" key="2">
    <source>
        <dbReference type="EMBL" id="MFC4219754.1"/>
    </source>
</evidence>
<dbReference type="InterPro" id="IPR018490">
    <property type="entry name" value="cNMP-bd_dom_sf"/>
</dbReference>
<dbReference type="RefSeq" id="WP_379763113.1">
    <property type="nucleotide sequence ID" value="NZ_JBHSCL010000004.1"/>
</dbReference>
<keyword evidence="3" id="KW-1185">Reference proteome</keyword>
<dbReference type="Pfam" id="PF00027">
    <property type="entry name" value="cNMP_binding"/>
    <property type="match status" value="1"/>
</dbReference>
<accession>A0ABV8PLI7</accession>
<dbReference type="Proteomes" id="UP001595841">
    <property type="component" value="Unassembled WGS sequence"/>
</dbReference>
<protein>
    <submittedName>
        <fullName evidence="2">Crp/Fnr family transcriptional regulator</fullName>
    </submittedName>
</protein>
<gene>
    <name evidence="2" type="ORF">ACFOWS_06410</name>
</gene>
<dbReference type="EMBL" id="JBHSCL010000004">
    <property type="protein sequence ID" value="MFC4219754.1"/>
    <property type="molecule type" value="Genomic_DNA"/>
</dbReference>